<organism evidence="1 2">
    <name type="scientific">Clostridium puniceum</name>
    <dbReference type="NCBI Taxonomy" id="29367"/>
    <lineage>
        <taxon>Bacteria</taxon>
        <taxon>Bacillati</taxon>
        <taxon>Bacillota</taxon>
        <taxon>Clostridia</taxon>
        <taxon>Eubacteriales</taxon>
        <taxon>Clostridiaceae</taxon>
        <taxon>Clostridium</taxon>
    </lineage>
</organism>
<dbReference type="Proteomes" id="UP000190890">
    <property type="component" value="Unassembled WGS sequence"/>
</dbReference>
<evidence type="ECO:0000313" key="1">
    <source>
        <dbReference type="EMBL" id="OOM75120.1"/>
    </source>
</evidence>
<keyword evidence="2" id="KW-1185">Reference proteome</keyword>
<sequence length="146" mass="16804">MKYRLSVDETRNTLKYVDIETELNEKEVDSLITTIEGNNEITCGEDLAKILQIQGVKVNMITPGTQNYYVEAETIEIEELEYPKREGIMVKFKACDLNKSILEQAIDELREKMHLSILENGKESEITIEISQKLDSFIVAEMRSKL</sequence>
<gene>
    <name evidence="1" type="ORF">CLPUN_35570</name>
</gene>
<dbReference type="Gene3D" id="4.10.280.10">
    <property type="entry name" value="Helix-loop-helix DNA-binding domain"/>
    <property type="match status" value="1"/>
</dbReference>
<reference evidence="1 2" key="1">
    <citation type="submission" date="2016-05" db="EMBL/GenBank/DDBJ databases">
        <title>Microbial solvent formation.</title>
        <authorList>
            <person name="Poehlein A."/>
            <person name="Montoya Solano J.D."/>
            <person name="Flitsch S."/>
            <person name="Krabben P."/>
            <person name="Duerre P."/>
            <person name="Daniel R."/>
        </authorList>
    </citation>
    <scope>NUCLEOTIDE SEQUENCE [LARGE SCALE GENOMIC DNA]</scope>
    <source>
        <strain evidence="1 2">DSM 2619</strain>
    </source>
</reference>
<dbReference type="InterPro" id="IPR037208">
    <property type="entry name" value="Spo0E-like_sf"/>
</dbReference>
<dbReference type="SUPFAM" id="SSF140500">
    <property type="entry name" value="BAS1536-like"/>
    <property type="match status" value="1"/>
</dbReference>
<dbReference type="GO" id="GO:0043937">
    <property type="term" value="P:regulation of sporulation"/>
    <property type="evidence" value="ECO:0007669"/>
    <property type="project" value="InterPro"/>
</dbReference>
<dbReference type="InterPro" id="IPR018540">
    <property type="entry name" value="Spo0E-like"/>
</dbReference>
<name>A0A1S8TBF9_9CLOT</name>
<accession>A0A1S8TBF9</accession>
<protein>
    <submittedName>
        <fullName evidence="1">Spo0E like sporulation regulatory protein</fullName>
    </submittedName>
</protein>
<dbReference type="Pfam" id="PF09388">
    <property type="entry name" value="SpoOE-like"/>
    <property type="match status" value="1"/>
</dbReference>
<dbReference type="InterPro" id="IPR036638">
    <property type="entry name" value="HLH_DNA-bd_sf"/>
</dbReference>
<dbReference type="EMBL" id="LZZM01000190">
    <property type="protein sequence ID" value="OOM75120.1"/>
    <property type="molecule type" value="Genomic_DNA"/>
</dbReference>
<proteinExistence type="predicted"/>
<dbReference type="AlphaFoldDB" id="A0A1S8TBF9"/>
<dbReference type="STRING" id="29367.CLPUN_35570"/>
<dbReference type="RefSeq" id="WP_077848571.1">
    <property type="nucleotide sequence ID" value="NZ_LZZM01000190.1"/>
</dbReference>
<comment type="caution">
    <text evidence="1">The sequence shown here is derived from an EMBL/GenBank/DDBJ whole genome shotgun (WGS) entry which is preliminary data.</text>
</comment>
<evidence type="ECO:0000313" key="2">
    <source>
        <dbReference type="Proteomes" id="UP000190890"/>
    </source>
</evidence>
<dbReference type="GO" id="GO:0046983">
    <property type="term" value="F:protein dimerization activity"/>
    <property type="evidence" value="ECO:0007669"/>
    <property type="project" value="InterPro"/>
</dbReference>